<dbReference type="CDD" id="cd12276">
    <property type="entry name" value="RRM2_MEI2_EAR1_like"/>
    <property type="match status" value="1"/>
</dbReference>
<feature type="region of interest" description="Disordered" evidence="3">
    <location>
        <begin position="1"/>
        <end position="31"/>
    </location>
</feature>
<name>A0A9Q0LC94_ANAIG</name>
<evidence type="ECO:0000313" key="6">
    <source>
        <dbReference type="Proteomes" id="UP001149090"/>
    </source>
</evidence>
<dbReference type="SMART" id="SM00360">
    <property type="entry name" value="RRM"/>
    <property type="match status" value="2"/>
</dbReference>
<dbReference type="InterPro" id="IPR035979">
    <property type="entry name" value="RBD_domain_sf"/>
</dbReference>
<dbReference type="EMBL" id="JAPDFW010000103">
    <property type="protein sequence ID" value="KAJ5069775.1"/>
    <property type="molecule type" value="Genomic_DNA"/>
</dbReference>
<feature type="compositionally biased region" description="Basic and acidic residues" evidence="3">
    <location>
        <begin position="198"/>
        <end position="209"/>
    </location>
</feature>
<keyword evidence="6" id="KW-1185">Reference proteome</keyword>
<dbReference type="Proteomes" id="UP001149090">
    <property type="component" value="Unassembled WGS sequence"/>
</dbReference>
<protein>
    <submittedName>
        <fullName evidence="5">Protein mei2-like 4</fullName>
    </submittedName>
</protein>
<keyword evidence="1 2" id="KW-0694">RNA-binding</keyword>
<evidence type="ECO:0000256" key="3">
    <source>
        <dbReference type="SAM" id="MobiDB-lite"/>
    </source>
</evidence>
<dbReference type="InterPro" id="IPR012677">
    <property type="entry name" value="Nucleotide-bd_a/b_plait_sf"/>
</dbReference>
<dbReference type="OrthoDB" id="439808at2759"/>
<feature type="region of interest" description="Disordered" evidence="3">
    <location>
        <begin position="198"/>
        <end position="222"/>
    </location>
</feature>
<dbReference type="GO" id="GO:0003723">
    <property type="term" value="F:RNA binding"/>
    <property type="evidence" value="ECO:0007669"/>
    <property type="project" value="UniProtKB-UniRule"/>
</dbReference>
<feature type="domain" description="RRM" evidence="4">
    <location>
        <begin position="36"/>
        <end position="109"/>
    </location>
</feature>
<dbReference type="AlphaFoldDB" id="A0A9Q0LC94"/>
<sequence length="374" mass="43673">MSDYHRHRRDSFHPYSRRDSESRSSRRRKKKRYATRTLFVRNIAFEATIDEIRDEFEKFGKIKRIYDIIKKRGIAFITYYDMRAAEAATRKLQNKKISGREIDIHYSVPNSTSQDDPNNGTLYVVLKDTSKVINNDEFYKFYQKWGDIKEIRNMRNNENSKFVEFYDLRSSEQALKDTNGKEYLGGTLIVKYAYAPKDKRSDERDERSDSTQSIPTNYRGIPLPTSMKDLNIGETIPPTPLLFNNPQALSLLNAQLLPQLQKTDPLNFQPQILPQLLQPSIQTQPQFTPNFLQLSGLLPNLQQHQQQQQQQQQHQLIQQNPQIPKENNLQDLLTLLLQNQDQNKLDPLKPNLQGGLNSDNLNQLSQFFSSHSKD</sequence>
<evidence type="ECO:0000259" key="4">
    <source>
        <dbReference type="PROSITE" id="PS50102"/>
    </source>
</evidence>
<dbReference type="Pfam" id="PF00076">
    <property type="entry name" value="RRM_1"/>
    <property type="match status" value="2"/>
</dbReference>
<dbReference type="PANTHER" id="PTHR23189">
    <property type="entry name" value="RNA RECOGNITION MOTIF-CONTAINING"/>
    <property type="match status" value="1"/>
</dbReference>
<dbReference type="SUPFAM" id="SSF54928">
    <property type="entry name" value="RNA-binding domain, RBD"/>
    <property type="match status" value="1"/>
</dbReference>
<proteinExistence type="predicted"/>
<dbReference type="Gene3D" id="3.30.70.330">
    <property type="match status" value="2"/>
</dbReference>
<feature type="domain" description="RRM" evidence="4">
    <location>
        <begin position="122"/>
        <end position="195"/>
    </location>
</feature>
<dbReference type="PROSITE" id="PS50102">
    <property type="entry name" value="RRM"/>
    <property type="match status" value="2"/>
</dbReference>
<dbReference type="InterPro" id="IPR000504">
    <property type="entry name" value="RRM_dom"/>
</dbReference>
<feature type="compositionally biased region" description="Basic residues" evidence="3">
    <location>
        <begin position="1"/>
        <end position="10"/>
    </location>
</feature>
<accession>A0A9Q0LC94</accession>
<dbReference type="OMA" id="REIDIHY"/>
<evidence type="ECO:0000256" key="1">
    <source>
        <dbReference type="ARBA" id="ARBA00022884"/>
    </source>
</evidence>
<evidence type="ECO:0000256" key="2">
    <source>
        <dbReference type="PROSITE-ProRule" id="PRU00176"/>
    </source>
</evidence>
<evidence type="ECO:0000313" key="5">
    <source>
        <dbReference type="EMBL" id="KAJ5069775.1"/>
    </source>
</evidence>
<organism evidence="5 6">
    <name type="scientific">Anaeramoeba ignava</name>
    <name type="common">Anaerobic marine amoeba</name>
    <dbReference type="NCBI Taxonomy" id="1746090"/>
    <lineage>
        <taxon>Eukaryota</taxon>
        <taxon>Metamonada</taxon>
        <taxon>Anaeramoebidae</taxon>
        <taxon>Anaeramoeba</taxon>
    </lineage>
</organism>
<comment type="caution">
    <text evidence="5">The sequence shown here is derived from an EMBL/GenBank/DDBJ whole genome shotgun (WGS) entry which is preliminary data.</text>
</comment>
<reference evidence="5" key="1">
    <citation type="submission" date="2022-10" db="EMBL/GenBank/DDBJ databases">
        <title>Novel sulphate-reducing endosymbionts in the free-living metamonad Anaeramoeba.</title>
        <authorList>
            <person name="Jerlstrom-Hultqvist J."/>
            <person name="Cepicka I."/>
            <person name="Gallot-Lavallee L."/>
            <person name="Salas-Leiva D."/>
            <person name="Curtis B.A."/>
            <person name="Zahonova K."/>
            <person name="Pipaliya S."/>
            <person name="Dacks J."/>
            <person name="Roger A.J."/>
        </authorList>
    </citation>
    <scope>NUCLEOTIDE SEQUENCE</scope>
    <source>
        <strain evidence="5">BMAN</strain>
    </source>
</reference>
<gene>
    <name evidence="5" type="ORF">M0811_02353</name>
</gene>